<dbReference type="AlphaFoldDB" id="F5RGM9"/>
<comment type="caution">
    <text evidence="2">The sequence shown here is derived from an EMBL/GenBank/DDBJ whole genome shotgun (WGS) entry which is preliminary data.</text>
</comment>
<keyword evidence="1" id="KW-0732">Signal</keyword>
<evidence type="ECO:0000313" key="3">
    <source>
        <dbReference type="Proteomes" id="UP000005019"/>
    </source>
</evidence>
<dbReference type="EMBL" id="AFHG01000057">
    <property type="protein sequence ID" value="EGK70417.1"/>
    <property type="molecule type" value="Genomic_DNA"/>
</dbReference>
<name>F5RGM9_METUF</name>
<dbReference type="eggNOG" id="ENOG5030FF7">
    <property type="taxonomic scope" value="Bacteria"/>
</dbReference>
<dbReference type="OrthoDB" id="9793561at2"/>
<dbReference type="InterPro" id="IPR010239">
    <property type="entry name" value="CHP02001"/>
</dbReference>
<feature type="chain" id="PRO_5003331053" evidence="1">
    <location>
        <begin position="24"/>
        <end position="264"/>
    </location>
</feature>
<dbReference type="STRING" id="1000565.METUNv1_03322"/>
<proteinExistence type="predicted"/>
<gene>
    <name evidence="2" type="ORF">METUNv1_03322</name>
</gene>
<organism evidence="2 3">
    <name type="scientific">Methyloversatilis universalis (strain ATCC BAA-1314 / DSM 25237 / JCM 13912 / CCUG 52030 / FAM5)</name>
    <dbReference type="NCBI Taxonomy" id="1000565"/>
    <lineage>
        <taxon>Bacteria</taxon>
        <taxon>Pseudomonadati</taxon>
        <taxon>Pseudomonadota</taxon>
        <taxon>Betaproteobacteria</taxon>
        <taxon>Nitrosomonadales</taxon>
        <taxon>Sterolibacteriaceae</taxon>
        <taxon>Methyloversatilis</taxon>
    </lineage>
</organism>
<feature type="signal peptide" evidence="1">
    <location>
        <begin position="1"/>
        <end position="23"/>
    </location>
</feature>
<keyword evidence="3" id="KW-1185">Reference proteome</keyword>
<dbReference type="RefSeq" id="WP_008063655.1">
    <property type="nucleotide sequence ID" value="NZ_AFHG01000057.1"/>
</dbReference>
<protein>
    <submittedName>
        <fullName evidence="2">Exported protein</fullName>
    </submittedName>
</protein>
<evidence type="ECO:0000256" key="1">
    <source>
        <dbReference type="SAM" id="SignalP"/>
    </source>
</evidence>
<dbReference type="Pfam" id="PF09694">
    <property type="entry name" value="Gcw_chp"/>
    <property type="match status" value="1"/>
</dbReference>
<sequence>MQKTLIAAALASALTLPALSAHAEEEPASPHTFTGNVGLFSQYVFRGISQTNEDIALQGGFDYSHASGFYIGTWGSNISWLTDSSAVTGYNSSSLELDVYGGYRGAFGDSGVTYDVGLLQYIYPGDRVAGAVKADTLEAYVAVGWKFLSAKYSYSMGDTFGVNNSSGTWYLDLQANYPITESLTLNLHYGIQEFKGSNGGVSNDSVASYEDWKIGASYALPQGFTVGAYYTDTSMNRTQEAFYTNALGKYLGDGQTVVFLTKTF</sequence>
<dbReference type="NCBIfam" id="TIGR02001">
    <property type="entry name" value="gcw_chp"/>
    <property type="match status" value="1"/>
</dbReference>
<evidence type="ECO:0000313" key="2">
    <source>
        <dbReference type="EMBL" id="EGK70417.1"/>
    </source>
</evidence>
<dbReference type="SUPFAM" id="SSF56935">
    <property type="entry name" value="Porins"/>
    <property type="match status" value="1"/>
</dbReference>
<accession>F5RGM9</accession>
<reference evidence="2 3" key="1">
    <citation type="journal article" date="2011" name="J. Bacteriol.">
        <title>Genome sequence of Methyloversatilis universalis FAM5T, a methylotrophic representative of the order Rhodocyclales.</title>
        <authorList>
            <person name="Kittichotirat W."/>
            <person name="Good N.M."/>
            <person name="Hall R."/>
            <person name="Bringel F."/>
            <person name="Lajus A."/>
            <person name="Medigue C."/>
            <person name="Smalley N.E."/>
            <person name="Beck D."/>
            <person name="Bumgarner R."/>
            <person name="Vuilleumier S."/>
            <person name="Kalyuzhnaya M.G."/>
        </authorList>
    </citation>
    <scope>NUCLEOTIDE SEQUENCE [LARGE SCALE GENOMIC DNA]</scope>
    <source>
        <strain evidence="3">ATCC BAA-1314 / JCM 13912 / FAM5</strain>
    </source>
</reference>
<dbReference type="Proteomes" id="UP000005019">
    <property type="component" value="Unassembled WGS sequence"/>
</dbReference>